<proteinExistence type="inferred from homology"/>
<comment type="similarity">
    <text evidence="2">Belongs to the NAD(P)-dependent epimerase/dehydratase family. Dihydroflavonol-4-reductase subfamily.</text>
</comment>
<dbReference type="GO" id="GO:0016616">
    <property type="term" value="F:oxidoreductase activity, acting on the CH-OH group of donors, NAD or NADP as acceptor"/>
    <property type="evidence" value="ECO:0007669"/>
    <property type="project" value="TreeGrafter"/>
</dbReference>
<evidence type="ECO:0000256" key="1">
    <source>
        <dbReference type="ARBA" id="ARBA00023002"/>
    </source>
</evidence>
<keyword evidence="4" id="KW-0472">Membrane</keyword>
<feature type="transmembrane region" description="Helical" evidence="4">
    <location>
        <begin position="579"/>
        <end position="597"/>
    </location>
</feature>
<feature type="domain" description="DUF6533" evidence="6">
    <location>
        <begin position="464"/>
        <end position="509"/>
    </location>
</feature>
<dbReference type="EMBL" id="CAVNYO010000421">
    <property type="protein sequence ID" value="CAK5277832.1"/>
    <property type="molecule type" value="Genomic_DNA"/>
</dbReference>
<dbReference type="Proteomes" id="UP001295794">
    <property type="component" value="Unassembled WGS sequence"/>
</dbReference>
<gene>
    <name evidence="7" type="ORF">MYCIT1_LOCUS26966</name>
</gene>
<evidence type="ECO:0000256" key="2">
    <source>
        <dbReference type="ARBA" id="ARBA00023445"/>
    </source>
</evidence>
<evidence type="ECO:0008006" key="9">
    <source>
        <dbReference type="Google" id="ProtNLM"/>
    </source>
</evidence>
<accession>A0AAD2HPM9</accession>
<feature type="region of interest" description="Disordered" evidence="3">
    <location>
        <begin position="732"/>
        <end position="767"/>
    </location>
</feature>
<protein>
    <recommendedName>
        <fullName evidence="9">NAD-dependent epimerase/dehydratase domain-containing protein</fullName>
    </recommendedName>
</protein>
<dbReference type="SUPFAM" id="SSF51735">
    <property type="entry name" value="NAD(P)-binding Rossmann-fold domains"/>
    <property type="match status" value="1"/>
</dbReference>
<dbReference type="Pfam" id="PF01370">
    <property type="entry name" value="Epimerase"/>
    <property type="match status" value="1"/>
</dbReference>
<reference evidence="7" key="1">
    <citation type="submission" date="2023-11" db="EMBL/GenBank/DDBJ databases">
        <authorList>
            <person name="De Vega J J."/>
            <person name="De Vega J J."/>
        </authorList>
    </citation>
    <scope>NUCLEOTIDE SEQUENCE</scope>
</reference>
<feature type="compositionally biased region" description="Basic and acidic residues" evidence="3">
    <location>
        <begin position="732"/>
        <end position="749"/>
    </location>
</feature>
<dbReference type="InterPro" id="IPR050425">
    <property type="entry name" value="NAD(P)_dehydrat-like"/>
</dbReference>
<feature type="domain" description="NAD-dependent epimerase/dehydratase" evidence="5">
    <location>
        <begin position="26"/>
        <end position="283"/>
    </location>
</feature>
<comment type="caution">
    <text evidence="7">The sequence shown here is derived from an EMBL/GenBank/DDBJ whole genome shotgun (WGS) entry which is preliminary data.</text>
</comment>
<dbReference type="Pfam" id="PF20151">
    <property type="entry name" value="DUF6533"/>
    <property type="match status" value="1"/>
</dbReference>
<evidence type="ECO:0000259" key="6">
    <source>
        <dbReference type="Pfam" id="PF20151"/>
    </source>
</evidence>
<dbReference type="CDD" id="cd05227">
    <property type="entry name" value="AR_SDR_e"/>
    <property type="match status" value="1"/>
</dbReference>
<evidence type="ECO:0000313" key="8">
    <source>
        <dbReference type="Proteomes" id="UP001295794"/>
    </source>
</evidence>
<keyword evidence="4" id="KW-0812">Transmembrane</keyword>
<sequence>MSQRDGHNRAPTFHDSLMPTLQSGKVLVSGANGYIAVWVVRFFLEEGYSVRGTVRSADKGTHLVELFKSYGDKLEVVVVPDITADGAFDEAVKGVDAIAHTASPFHFQVHEPSELIGPAVNGTLGILKSALKCGENVRRVVVTASTATVLTANLPTQTVFSEKDWNERAIEQVEKLGVEASAGDKYCASKTLAERAAWNFMKEHPEAKFDLTVLNPPLVLGPDIQGVSSPSELNTSSKAMYRGLTDPAALVDGAPFIDVRDIALAHVRAVQREEAGGERIIVVADKPYTWQDCLDALPAAAVASGKYQKGQPGTGKDVPQNILYDNSKGKRILGIKYHSLEEMTAATVEQQTVFTASENRTTDEYPFSGEQSRELFYARYGSAKCPHFDCSRQGDPRVPTRITDNDLASMPKELDSLYSLPEMASEVLPLKGTDEGCPLTGVLSLMSSLTELDESSVVWGSRVLISAAVVFFNDFLLTLPQEVRFYRERSNRRVGGTVFFILLRYIPVLYHLAVIIPICRDVWTVQVCRVCFLRLEIVLNLTKTCAIWDSISLGFDSAFQMIYVCIVSWRIFILTGRPIGALALAMGLLPSIINVALPNPSAFPQCRAINPSDTSRIILFVPCLRATFDAFTTIVLLFTFWKHSRAIRGLRGLSTGGLVGYMMEEGECPTVSPNTIPSARNHARNFITPYVDALTPLLATRFILELAERGQEPADTRMSIVSRTYFERYGSERNTKGLHPADGEEDSGKDFGVATIRPGDSAVHLPDVSSYRGSELSRSTTIQSGVA</sequence>
<feature type="transmembrane region" description="Helical" evidence="4">
    <location>
        <begin position="617"/>
        <end position="641"/>
    </location>
</feature>
<dbReference type="Gene3D" id="3.40.50.720">
    <property type="entry name" value="NAD(P)-binding Rossmann-like Domain"/>
    <property type="match status" value="1"/>
</dbReference>
<keyword evidence="8" id="KW-1185">Reference proteome</keyword>
<name>A0AAD2HPM9_9AGAR</name>
<keyword evidence="4" id="KW-1133">Transmembrane helix</keyword>
<evidence type="ECO:0000259" key="5">
    <source>
        <dbReference type="Pfam" id="PF01370"/>
    </source>
</evidence>
<dbReference type="InterPro" id="IPR045340">
    <property type="entry name" value="DUF6533"/>
</dbReference>
<dbReference type="InterPro" id="IPR001509">
    <property type="entry name" value="Epimerase_deHydtase"/>
</dbReference>
<dbReference type="AlphaFoldDB" id="A0AAD2HPM9"/>
<feature type="transmembrane region" description="Helical" evidence="4">
    <location>
        <begin position="498"/>
        <end position="518"/>
    </location>
</feature>
<organism evidence="7 8">
    <name type="scientific">Mycena citricolor</name>
    <dbReference type="NCBI Taxonomy" id="2018698"/>
    <lineage>
        <taxon>Eukaryota</taxon>
        <taxon>Fungi</taxon>
        <taxon>Dikarya</taxon>
        <taxon>Basidiomycota</taxon>
        <taxon>Agaricomycotina</taxon>
        <taxon>Agaricomycetes</taxon>
        <taxon>Agaricomycetidae</taxon>
        <taxon>Agaricales</taxon>
        <taxon>Marasmiineae</taxon>
        <taxon>Mycenaceae</taxon>
        <taxon>Mycena</taxon>
    </lineage>
</organism>
<evidence type="ECO:0000256" key="3">
    <source>
        <dbReference type="SAM" id="MobiDB-lite"/>
    </source>
</evidence>
<evidence type="ECO:0000313" key="7">
    <source>
        <dbReference type="EMBL" id="CAK5277832.1"/>
    </source>
</evidence>
<feature type="transmembrane region" description="Helical" evidence="4">
    <location>
        <begin position="551"/>
        <end position="572"/>
    </location>
</feature>
<keyword evidence="1" id="KW-0560">Oxidoreductase</keyword>
<dbReference type="PANTHER" id="PTHR10366">
    <property type="entry name" value="NAD DEPENDENT EPIMERASE/DEHYDRATASE"/>
    <property type="match status" value="1"/>
</dbReference>
<evidence type="ECO:0000256" key="4">
    <source>
        <dbReference type="SAM" id="Phobius"/>
    </source>
</evidence>
<dbReference type="InterPro" id="IPR036291">
    <property type="entry name" value="NAD(P)-bd_dom_sf"/>
</dbReference>
<dbReference type="PANTHER" id="PTHR10366:SF564">
    <property type="entry name" value="STEROL-4-ALPHA-CARBOXYLATE 3-DEHYDROGENASE, DECARBOXYLATING"/>
    <property type="match status" value="1"/>
</dbReference>